<accession>A0AAN8WZH2</accession>
<dbReference type="Gene3D" id="3.40.50.1820">
    <property type="entry name" value="alpha/beta hydrolase"/>
    <property type="match status" value="1"/>
</dbReference>
<evidence type="ECO:0000313" key="10">
    <source>
        <dbReference type="Proteomes" id="UP001381693"/>
    </source>
</evidence>
<proteinExistence type="inferred from homology"/>
<dbReference type="SUPFAM" id="SSF53474">
    <property type="entry name" value="alpha/beta-Hydrolases"/>
    <property type="match status" value="1"/>
</dbReference>
<comment type="similarity">
    <text evidence="2">Belongs to the AB hydrolase superfamily. LDAH family.</text>
</comment>
<dbReference type="EMBL" id="JAXCGZ010012077">
    <property type="protein sequence ID" value="KAK7073802.1"/>
    <property type="molecule type" value="Genomic_DNA"/>
</dbReference>
<comment type="caution">
    <text evidence="9">The sequence shown here is derived from an EMBL/GenBank/DDBJ whole genome shotgun (WGS) entry which is preliminary data.</text>
</comment>
<evidence type="ECO:0000256" key="5">
    <source>
        <dbReference type="ARBA" id="ARBA00022801"/>
    </source>
</evidence>
<dbReference type="Pfam" id="PF10230">
    <property type="entry name" value="LIDHydrolase"/>
    <property type="match status" value="1"/>
</dbReference>
<dbReference type="Proteomes" id="UP001381693">
    <property type="component" value="Unassembled WGS sequence"/>
</dbReference>
<dbReference type="PANTHER" id="PTHR13390:SF0">
    <property type="entry name" value="LIPID DROPLET-ASSOCIATED HYDROLASE"/>
    <property type="match status" value="1"/>
</dbReference>
<protein>
    <recommendedName>
        <fullName evidence="3">Lipid droplet-associated hydrolase</fullName>
        <ecNumber evidence="7">3.1.1.13</ecNumber>
    </recommendedName>
    <alternativeName>
        <fullName evidence="6">Lipid droplet-associated serine hydrolase</fullName>
    </alternativeName>
</protein>
<dbReference type="PANTHER" id="PTHR13390">
    <property type="entry name" value="LIPASE"/>
    <property type="match status" value="1"/>
</dbReference>
<name>A0AAN8WZH2_HALRR</name>
<keyword evidence="5" id="KW-0378">Hydrolase</keyword>
<evidence type="ECO:0000313" key="9">
    <source>
        <dbReference type="EMBL" id="KAK7073802.1"/>
    </source>
</evidence>
<gene>
    <name evidence="9" type="ORF">SK128_015246</name>
</gene>
<dbReference type="AlphaFoldDB" id="A0AAN8WZH2"/>
<keyword evidence="4" id="KW-0551">Lipid droplet</keyword>
<evidence type="ECO:0000256" key="2">
    <source>
        <dbReference type="ARBA" id="ARBA00008300"/>
    </source>
</evidence>
<organism evidence="9 10">
    <name type="scientific">Halocaridina rubra</name>
    <name type="common">Hawaiian red shrimp</name>
    <dbReference type="NCBI Taxonomy" id="373956"/>
    <lineage>
        <taxon>Eukaryota</taxon>
        <taxon>Metazoa</taxon>
        <taxon>Ecdysozoa</taxon>
        <taxon>Arthropoda</taxon>
        <taxon>Crustacea</taxon>
        <taxon>Multicrustacea</taxon>
        <taxon>Malacostraca</taxon>
        <taxon>Eumalacostraca</taxon>
        <taxon>Eucarida</taxon>
        <taxon>Decapoda</taxon>
        <taxon>Pleocyemata</taxon>
        <taxon>Caridea</taxon>
        <taxon>Atyoidea</taxon>
        <taxon>Atyidae</taxon>
        <taxon>Halocaridina</taxon>
    </lineage>
</organism>
<evidence type="ECO:0000256" key="6">
    <source>
        <dbReference type="ARBA" id="ARBA00031924"/>
    </source>
</evidence>
<reference evidence="9 10" key="1">
    <citation type="submission" date="2023-11" db="EMBL/GenBank/DDBJ databases">
        <title>Halocaridina rubra genome assembly.</title>
        <authorList>
            <person name="Smith C."/>
        </authorList>
    </citation>
    <scope>NUCLEOTIDE SEQUENCE [LARGE SCALE GENOMIC DNA]</scope>
    <source>
        <strain evidence="9">EP-1</strain>
        <tissue evidence="9">Whole</tissue>
    </source>
</reference>
<dbReference type="GO" id="GO:0005811">
    <property type="term" value="C:lipid droplet"/>
    <property type="evidence" value="ECO:0007669"/>
    <property type="project" value="UniProtKB-SubCell"/>
</dbReference>
<evidence type="ECO:0000256" key="7">
    <source>
        <dbReference type="ARBA" id="ARBA00039150"/>
    </source>
</evidence>
<evidence type="ECO:0000256" key="4">
    <source>
        <dbReference type="ARBA" id="ARBA00022677"/>
    </source>
</evidence>
<dbReference type="GO" id="GO:0004771">
    <property type="term" value="F:sterol ester esterase activity"/>
    <property type="evidence" value="ECO:0007669"/>
    <property type="project" value="UniProtKB-EC"/>
</dbReference>
<evidence type="ECO:0000256" key="3">
    <source>
        <dbReference type="ARBA" id="ARBA00019242"/>
    </source>
</evidence>
<dbReference type="GO" id="GO:0019915">
    <property type="term" value="P:lipid storage"/>
    <property type="evidence" value="ECO:0007669"/>
    <property type="project" value="InterPro"/>
</dbReference>
<sequence length="254" mass="29226">MQALYKDVKQTHAVWAVSHAGHCLPQSQSPWYGNQHIYNLEDQVQHKIAFILDYVPKDANITLIGHSIGCYIILKVLEAFEANGEMNIVRNFLLFPTIERMRTSPNGHRLWPILCYFRWLVVLLAALVHCLPSNVKTTMADWYFRGKGVPDYSISASVELVHPKIVQNVLWMAYHELQQVLSPDINVITRHKETIVFYYGASDGWCPKSYRTELLAEVDGLRSYLCEDEYLHAFVLKSHNVEGLSMKISTWICS</sequence>
<dbReference type="EC" id="3.1.1.13" evidence="7"/>
<comment type="subcellular location">
    <subcellularLocation>
        <location evidence="1">Lipid droplet</location>
    </subcellularLocation>
</comment>
<keyword evidence="10" id="KW-1185">Reference proteome</keyword>
<dbReference type="InterPro" id="IPR019363">
    <property type="entry name" value="LDAH"/>
</dbReference>
<dbReference type="InterPro" id="IPR029058">
    <property type="entry name" value="AB_hydrolase_fold"/>
</dbReference>
<comment type="catalytic activity">
    <reaction evidence="8">
        <text>a cholesterol ester + H2O = cholesterol + a fatty acid + H(+)</text>
        <dbReference type="Rhea" id="RHEA:36403"/>
        <dbReference type="ChEBI" id="CHEBI:15377"/>
        <dbReference type="ChEBI" id="CHEBI:15378"/>
        <dbReference type="ChEBI" id="CHEBI:16113"/>
        <dbReference type="ChEBI" id="CHEBI:17002"/>
        <dbReference type="ChEBI" id="CHEBI:28868"/>
        <dbReference type="EC" id="3.1.1.13"/>
    </reaction>
    <physiologicalReaction direction="left-to-right" evidence="8">
        <dbReference type="Rhea" id="RHEA:36404"/>
    </physiologicalReaction>
</comment>
<evidence type="ECO:0000256" key="1">
    <source>
        <dbReference type="ARBA" id="ARBA00004502"/>
    </source>
</evidence>
<evidence type="ECO:0000256" key="8">
    <source>
        <dbReference type="ARBA" id="ARBA00049527"/>
    </source>
</evidence>